<organism evidence="2 3">
    <name type="scientific">Dyella mobilis</name>
    <dbReference type="NCBI Taxonomy" id="1849582"/>
    <lineage>
        <taxon>Bacteria</taxon>
        <taxon>Pseudomonadati</taxon>
        <taxon>Pseudomonadota</taxon>
        <taxon>Gammaproteobacteria</taxon>
        <taxon>Lysobacterales</taxon>
        <taxon>Rhodanobacteraceae</taxon>
        <taxon>Dyella</taxon>
    </lineage>
</organism>
<feature type="transmembrane region" description="Helical" evidence="1">
    <location>
        <begin position="16"/>
        <end position="33"/>
    </location>
</feature>
<comment type="caution">
    <text evidence="2">The sequence shown here is derived from an EMBL/GenBank/DDBJ whole genome shotgun (WGS) entry which is preliminary data.</text>
</comment>
<protein>
    <recommendedName>
        <fullName evidence="4">Toxin CptA</fullName>
    </recommendedName>
</protein>
<dbReference type="Proteomes" id="UP001430193">
    <property type="component" value="Unassembled WGS sequence"/>
</dbReference>
<sequence length="141" mass="15141">MTSAPAIGFEYRPSRWVAGLLVVVTLLTLLAAISCGAPWMVRSGLAVLAVVCGGRALRRLRLPISAAGWNRGGWTLRGLDGSDDPAALISSKVMHGVVLLHLASPRHGKLTLWLMPDNSDPDIRRRLRMRLAVLGQGEAAQ</sequence>
<evidence type="ECO:0000313" key="3">
    <source>
        <dbReference type="Proteomes" id="UP001430193"/>
    </source>
</evidence>
<name>A0ABS2KIW1_9GAMM</name>
<evidence type="ECO:0000313" key="2">
    <source>
        <dbReference type="EMBL" id="MBM7130825.1"/>
    </source>
</evidence>
<reference evidence="2" key="1">
    <citation type="submission" date="2020-10" db="EMBL/GenBank/DDBJ databases">
        <title>Phylogeny of dyella-like bacteria.</title>
        <authorList>
            <person name="Fu J."/>
        </authorList>
    </citation>
    <scope>NUCLEOTIDE SEQUENCE</scope>
    <source>
        <strain evidence="2">DHON07</strain>
    </source>
</reference>
<evidence type="ECO:0000256" key="1">
    <source>
        <dbReference type="SAM" id="Phobius"/>
    </source>
</evidence>
<keyword evidence="1" id="KW-0472">Membrane</keyword>
<dbReference type="Pfam" id="PF07254">
    <property type="entry name" value="Cpta_toxin"/>
    <property type="match status" value="1"/>
</dbReference>
<accession>A0ABS2KIW1</accession>
<dbReference type="InterPro" id="IPR009883">
    <property type="entry name" value="YgfX"/>
</dbReference>
<dbReference type="RefSeq" id="WP_204632375.1">
    <property type="nucleotide sequence ID" value="NZ_JADIKF010000039.1"/>
</dbReference>
<keyword evidence="1" id="KW-1133">Transmembrane helix</keyword>
<dbReference type="EMBL" id="JADIKF010000039">
    <property type="protein sequence ID" value="MBM7130825.1"/>
    <property type="molecule type" value="Genomic_DNA"/>
</dbReference>
<gene>
    <name evidence="2" type="ORF">ISS99_14905</name>
</gene>
<proteinExistence type="predicted"/>
<keyword evidence="3" id="KW-1185">Reference proteome</keyword>
<keyword evidence="1" id="KW-0812">Transmembrane</keyword>
<evidence type="ECO:0008006" key="4">
    <source>
        <dbReference type="Google" id="ProtNLM"/>
    </source>
</evidence>